<dbReference type="SUPFAM" id="SSF46785">
    <property type="entry name" value="Winged helix' DNA-binding domain"/>
    <property type="match status" value="2"/>
</dbReference>
<dbReference type="Gene3D" id="1.10.10.10">
    <property type="entry name" value="Winged helix-like DNA-binding domain superfamily/Winged helix DNA-binding domain"/>
    <property type="match status" value="2"/>
</dbReference>
<sequence length="304" mass="32749">MSVDDALIAALRTDGRMSVADLAKRIGVARSTVATRLAQLTMDESLTVVAAVHPEFLGLTAYAHLAIRTSGRSRATTEAIAAMPAAAFVSAVSGEYQVAAELRLPDSAELYRTVAYIRGLPGVERVNSLVYVQVLKGLFMPGRPLPSWLRLDERDLAIMSRLQVDGRESFARIARHVGLSASAVRARVGYLVDNEVIRVGPVLSRARPEAGLLCGIGLNVRGSGDAVGTALAARDDVEFLAHTVGRFDIVATVSAPAASELDQTLEQIGDRPDVASTEVWLHLRLAKERYEWSLPTPAELAERR</sequence>
<comment type="caution">
    <text evidence="5">The sequence shown here is derived from an EMBL/GenBank/DDBJ whole genome shotgun (WGS) entry which is preliminary data.</text>
</comment>
<dbReference type="PROSITE" id="PS50956">
    <property type="entry name" value="HTH_ASNC_2"/>
    <property type="match status" value="2"/>
</dbReference>
<dbReference type="EMBL" id="SLXQ01000012">
    <property type="protein sequence ID" value="TCP47317.1"/>
    <property type="molecule type" value="Genomic_DNA"/>
</dbReference>
<evidence type="ECO:0000313" key="6">
    <source>
        <dbReference type="Proteomes" id="UP000294911"/>
    </source>
</evidence>
<reference evidence="5 6" key="1">
    <citation type="submission" date="2019-03" db="EMBL/GenBank/DDBJ databases">
        <title>Genomic Encyclopedia of Type Strains, Phase IV (KMG-IV): sequencing the most valuable type-strain genomes for metagenomic binning, comparative biology and taxonomic classification.</title>
        <authorList>
            <person name="Goeker M."/>
        </authorList>
    </citation>
    <scope>NUCLEOTIDE SEQUENCE [LARGE SCALE GENOMIC DNA]</scope>
    <source>
        <strain evidence="5 6">DSM 45765</strain>
    </source>
</reference>
<dbReference type="PANTHER" id="PTHR30154">
    <property type="entry name" value="LEUCINE-RESPONSIVE REGULATORY PROTEIN"/>
    <property type="match status" value="1"/>
</dbReference>
<dbReference type="InterPro" id="IPR019888">
    <property type="entry name" value="Tscrpt_reg_AsnC-like"/>
</dbReference>
<evidence type="ECO:0000259" key="4">
    <source>
        <dbReference type="PROSITE" id="PS50956"/>
    </source>
</evidence>
<dbReference type="AlphaFoldDB" id="A0A4R2QEA2"/>
<dbReference type="SMART" id="SM00344">
    <property type="entry name" value="HTH_ASNC"/>
    <property type="match status" value="2"/>
</dbReference>
<dbReference type="InterPro" id="IPR000485">
    <property type="entry name" value="AsnC-type_HTH_dom"/>
</dbReference>
<dbReference type="Proteomes" id="UP000294911">
    <property type="component" value="Unassembled WGS sequence"/>
</dbReference>
<name>A0A4R2QEA2_9PSEU</name>
<dbReference type="InterPro" id="IPR011008">
    <property type="entry name" value="Dimeric_a/b-barrel"/>
</dbReference>
<dbReference type="RefSeq" id="WP_243659161.1">
    <property type="nucleotide sequence ID" value="NZ_SLXQ01000012.1"/>
</dbReference>
<dbReference type="Pfam" id="PF13404">
    <property type="entry name" value="HTH_AsnC-type"/>
    <property type="match status" value="2"/>
</dbReference>
<dbReference type="GO" id="GO:0005829">
    <property type="term" value="C:cytosol"/>
    <property type="evidence" value="ECO:0007669"/>
    <property type="project" value="TreeGrafter"/>
</dbReference>
<evidence type="ECO:0000313" key="5">
    <source>
        <dbReference type="EMBL" id="TCP47317.1"/>
    </source>
</evidence>
<evidence type="ECO:0000256" key="3">
    <source>
        <dbReference type="ARBA" id="ARBA00023163"/>
    </source>
</evidence>
<dbReference type="GO" id="GO:0043200">
    <property type="term" value="P:response to amino acid"/>
    <property type="evidence" value="ECO:0007669"/>
    <property type="project" value="TreeGrafter"/>
</dbReference>
<organism evidence="5 6">
    <name type="scientific">Tamaricihabitans halophyticus</name>
    <dbReference type="NCBI Taxonomy" id="1262583"/>
    <lineage>
        <taxon>Bacteria</taxon>
        <taxon>Bacillati</taxon>
        <taxon>Actinomycetota</taxon>
        <taxon>Actinomycetes</taxon>
        <taxon>Pseudonocardiales</taxon>
        <taxon>Pseudonocardiaceae</taxon>
        <taxon>Tamaricihabitans</taxon>
    </lineage>
</organism>
<accession>A0A4R2QEA2</accession>
<dbReference type="PRINTS" id="PR00033">
    <property type="entry name" value="HTHASNC"/>
</dbReference>
<gene>
    <name evidence="5" type="ORF">EV191_112113</name>
</gene>
<evidence type="ECO:0000256" key="2">
    <source>
        <dbReference type="ARBA" id="ARBA00023125"/>
    </source>
</evidence>
<dbReference type="InterPro" id="IPR036390">
    <property type="entry name" value="WH_DNA-bd_sf"/>
</dbReference>
<dbReference type="SUPFAM" id="SSF54909">
    <property type="entry name" value="Dimeric alpha+beta barrel"/>
    <property type="match status" value="2"/>
</dbReference>
<dbReference type="GO" id="GO:0043565">
    <property type="term" value="F:sequence-specific DNA binding"/>
    <property type="evidence" value="ECO:0007669"/>
    <property type="project" value="InterPro"/>
</dbReference>
<protein>
    <submittedName>
        <fullName evidence="5">AsnC family transcriptional regulator</fullName>
    </submittedName>
</protein>
<feature type="domain" description="HTH asnC-type" evidence="4">
    <location>
        <begin position="151"/>
        <end position="219"/>
    </location>
</feature>
<keyword evidence="6" id="KW-1185">Reference proteome</keyword>
<evidence type="ECO:0000256" key="1">
    <source>
        <dbReference type="ARBA" id="ARBA00023015"/>
    </source>
</evidence>
<keyword evidence="2" id="KW-0238">DNA-binding</keyword>
<keyword evidence="1" id="KW-0805">Transcription regulation</keyword>
<dbReference type="Pfam" id="PF01037">
    <property type="entry name" value="AsnC_trans_reg"/>
    <property type="match status" value="2"/>
</dbReference>
<dbReference type="PANTHER" id="PTHR30154:SF34">
    <property type="entry name" value="TRANSCRIPTIONAL REGULATOR AZLB"/>
    <property type="match status" value="1"/>
</dbReference>
<keyword evidence="3" id="KW-0804">Transcription</keyword>
<feature type="domain" description="HTH asnC-type" evidence="4">
    <location>
        <begin position="1"/>
        <end position="60"/>
    </location>
</feature>
<proteinExistence type="predicted"/>
<dbReference type="InterPro" id="IPR036388">
    <property type="entry name" value="WH-like_DNA-bd_sf"/>
</dbReference>
<dbReference type="Gene3D" id="3.30.70.920">
    <property type="match status" value="2"/>
</dbReference>
<dbReference type="InterPro" id="IPR019887">
    <property type="entry name" value="Tscrpt_reg_AsnC/Lrp_C"/>
</dbReference>